<evidence type="ECO:0000256" key="2">
    <source>
        <dbReference type="ARBA" id="ARBA00023002"/>
    </source>
</evidence>
<reference evidence="4 5" key="1">
    <citation type="submission" date="2016-04" db="EMBL/GenBank/DDBJ databases">
        <title>A degradative enzymes factory behind the ericoid mycorrhizal symbiosis.</title>
        <authorList>
            <consortium name="DOE Joint Genome Institute"/>
            <person name="Martino E."/>
            <person name="Morin E."/>
            <person name="Grelet G."/>
            <person name="Kuo A."/>
            <person name="Kohler A."/>
            <person name="Daghino S."/>
            <person name="Barry K."/>
            <person name="Choi C."/>
            <person name="Cichocki N."/>
            <person name="Clum A."/>
            <person name="Copeland A."/>
            <person name="Hainaut M."/>
            <person name="Haridas S."/>
            <person name="Labutti K."/>
            <person name="Lindquist E."/>
            <person name="Lipzen A."/>
            <person name="Khouja H.-R."/>
            <person name="Murat C."/>
            <person name="Ohm R."/>
            <person name="Olson A."/>
            <person name="Spatafora J."/>
            <person name="Veneault-Fourrey C."/>
            <person name="Henrissat B."/>
            <person name="Grigoriev I."/>
            <person name="Martin F."/>
            <person name="Perotto S."/>
        </authorList>
    </citation>
    <scope>NUCLEOTIDE SEQUENCE [LARGE SCALE GENOMIC DNA]</scope>
    <source>
        <strain evidence="4 5">E</strain>
    </source>
</reference>
<proteinExistence type="predicted"/>
<dbReference type="InterPro" id="IPR036291">
    <property type="entry name" value="NAD(P)-bd_dom_sf"/>
</dbReference>
<gene>
    <name evidence="4" type="ORF">K444DRAFT_631592</name>
</gene>
<dbReference type="PANTHER" id="PTHR47706">
    <property type="entry name" value="NMRA-LIKE FAMILY PROTEIN"/>
    <property type="match status" value="1"/>
</dbReference>
<evidence type="ECO:0000313" key="4">
    <source>
        <dbReference type="EMBL" id="PMD57860.1"/>
    </source>
</evidence>
<sequence length="340" mass="37271">MVPEYAKDQPAGFINRIERVAIVGAGGNVGKRFAEALLKTGKHTVTAITREESTSKFVDGIKVARVNYGDEASIVSALQGQQFLVITLAAQGPSDTHSKLVAAAAKAGIPYVMPNNYGADVENRKLCEENLQGLSCIQRNAEIEATGVSSWVSMVCGFWYEWSLGLGEPCYGIDIKTKKATFFDDGNTRINTTTWEQCGTALAGLLSLKELPEDENDKSATVSSWKNKPFYISSFLVSQREMLDSVHRIMGTTDADWEITFEKSDERYAKGLADLKQGQRLGFARAMYSRNFYPNGDGDYESRRGLDNEKIGLQKGDLDAATKKTIELVGTGWNPFGGVN</sequence>
<organism evidence="4 5">
    <name type="scientific">Hyaloscypha bicolor E</name>
    <dbReference type="NCBI Taxonomy" id="1095630"/>
    <lineage>
        <taxon>Eukaryota</taxon>
        <taxon>Fungi</taxon>
        <taxon>Dikarya</taxon>
        <taxon>Ascomycota</taxon>
        <taxon>Pezizomycotina</taxon>
        <taxon>Leotiomycetes</taxon>
        <taxon>Helotiales</taxon>
        <taxon>Hyaloscyphaceae</taxon>
        <taxon>Hyaloscypha</taxon>
        <taxon>Hyaloscypha bicolor</taxon>
    </lineage>
</organism>
<dbReference type="InterPro" id="IPR008030">
    <property type="entry name" value="NmrA-like"/>
</dbReference>
<dbReference type="GO" id="GO:0016491">
    <property type="term" value="F:oxidoreductase activity"/>
    <property type="evidence" value="ECO:0007669"/>
    <property type="project" value="UniProtKB-KW"/>
</dbReference>
<dbReference type="STRING" id="1095630.A0A2J6T499"/>
<feature type="domain" description="NmrA-like" evidence="3">
    <location>
        <begin position="19"/>
        <end position="124"/>
    </location>
</feature>
<dbReference type="Proteomes" id="UP000235371">
    <property type="component" value="Unassembled WGS sequence"/>
</dbReference>
<evidence type="ECO:0000313" key="5">
    <source>
        <dbReference type="Proteomes" id="UP000235371"/>
    </source>
</evidence>
<dbReference type="SUPFAM" id="SSF51735">
    <property type="entry name" value="NAD(P)-binding Rossmann-fold domains"/>
    <property type="match status" value="1"/>
</dbReference>
<dbReference type="Pfam" id="PF05368">
    <property type="entry name" value="NmrA"/>
    <property type="match status" value="1"/>
</dbReference>
<dbReference type="PANTHER" id="PTHR47706:SF7">
    <property type="entry name" value="CIPA-LIKE, PUTATIVE (AFU_ORTHOLOGUE AFUA_1G01630)-RELATED"/>
    <property type="match status" value="1"/>
</dbReference>
<dbReference type="InterPro" id="IPR051609">
    <property type="entry name" value="NmrA/Isoflavone_reductase-like"/>
</dbReference>
<accession>A0A2J6T499</accession>
<keyword evidence="5" id="KW-1185">Reference proteome</keyword>
<name>A0A2J6T499_9HELO</name>
<dbReference type="InParanoid" id="A0A2J6T499"/>
<keyword evidence="1" id="KW-0521">NADP</keyword>
<protein>
    <submittedName>
        <fullName evidence="4">Putative oxidoreductase CipA</fullName>
    </submittedName>
</protein>
<dbReference type="GeneID" id="36591462"/>
<dbReference type="AlphaFoldDB" id="A0A2J6T499"/>
<dbReference type="RefSeq" id="XP_024734764.1">
    <property type="nucleotide sequence ID" value="XM_024883385.1"/>
</dbReference>
<dbReference type="EMBL" id="KZ613843">
    <property type="protein sequence ID" value="PMD57860.1"/>
    <property type="molecule type" value="Genomic_DNA"/>
</dbReference>
<evidence type="ECO:0000259" key="3">
    <source>
        <dbReference type="Pfam" id="PF05368"/>
    </source>
</evidence>
<dbReference type="Gene3D" id="3.90.25.10">
    <property type="entry name" value="UDP-galactose 4-epimerase, domain 1"/>
    <property type="match status" value="1"/>
</dbReference>
<dbReference type="OrthoDB" id="419598at2759"/>
<dbReference type="Gene3D" id="3.40.50.720">
    <property type="entry name" value="NAD(P)-binding Rossmann-like Domain"/>
    <property type="match status" value="1"/>
</dbReference>
<evidence type="ECO:0000256" key="1">
    <source>
        <dbReference type="ARBA" id="ARBA00022857"/>
    </source>
</evidence>
<keyword evidence="2" id="KW-0560">Oxidoreductase</keyword>